<dbReference type="PROSITE" id="PS51892">
    <property type="entry name" value="SUBTILASE"/>
    <property type="match status" value="1"/>
</dbReference>
<keyword evidence="1 5" id="KW-0645">Protease</keyword>
<feature type="domain" description="SLH" evidence="7">
    <location>
        <begin position="1179"/>
        <end position="1240"/>
    </location>
</feature>
<dbReference type="Pfam" id="PF00082">
    <property type="entry name" value="Peptidase_S8"/>
    <property type="match status" value="1"/>
</dbReference>
<evidence type="ECO:0000256" key="4">
    <source>
        <dbReference type="ARBA" id="ARBA00022825"/>
    </source>
</evidence>
<dbReference type="RefSeq" id="WP_166511076.1">
    <property type="nucleotide sequence ID" value="NZ_VNHM01000004.1"/>
</dbReference>
<accession>A0A5S4ZUV2</accession>
<organism evidence="8 9">
    <name type="scientific">Desulfallas thermosapovorans DSM 6562</name>
    <dbReference type="NCBI Taxonomy" id="1121431"/>
    <lineage>
        <taxon>Bacteria</taxon>
        <taxon>Bacillati</taxon>
        <taxon>Bacillota</taxon>
        <taxon>Clostridia</taxon>
        <taxon>Eubacteriales</taxon>
        <taxon>Desulfallaceae</taxon>
        <taxon>Desulfallas</taxon>
    </lineage>
</organism>
<evidence type="ECO:0000256" key="1">
    <source>
        <dbReference type="ARBA" id="ARBA00022670"/>
    </source>
</evidence>
<dbReference type="Proteomes" id="UP000323166">
    <property type="component" value="Unassembled WGS sequence"/>
</dbReference>
<proteinExistence type="inferred from homology"/>
<feature type="region of interest" description="Disordered" evidence="6">
    <location>
        <begin position="109"/>
        <end position="129"/>
    </location>
</feature>
<feature type="compositionally biased region" description="Basic and acidic residues" evidence="6">
    <location>
        <begin position="109"/>
        <end position="120"/>
    </location>
</feature>
<evidence type="ECO:0000259" key="7">
    <source>
        <dbReference type="PROSITE" id="PS51272"/>
    </source>
</evidence>
<evidence type="ECO:0000256" key="2">
    <source>
        <dbReference type="ARBA" id="ARBA00022737"/>
    </source>
</evidence>
<dbReference type="GO" id="GO:0006508">
    <property type="term" value="P:proteolysis"/>
    <property type="evidence" value="ECO:0007669"/>
    <property type="project" value="UniProtKB-KW"/>
</dbReference>
<reference evidence="8 9" key="1">
    <citation type="submission" date="2019-07" db="EMBL/GenBank/DDBJ databases">
        <title>Genomic Encyclopedia of Type Strains, Phase I: the one thousand microbial genomes (KMG-I) project.</title>
        <authorList>
            <person name="Kyrpides N."/>
        </authorList>
    </citation>
    <scope>NUCLEOTIDE SEQUENCE [LARGE SCALE GENOMIC DNA]</scope>
    <source>
        <strain evidence="8 9">DSM 6562</strain>
    </source>
</reference>
<dbReference type="EMBL" id="VNHM01000004">
    <property type="protein sequence ID" value="TYO96574.1"/>
    <property type="molecule type" value="Genomic_DNA"/>
</dbReference>
<dbReference type="Gene3D" id="2.60.120.380">
    <property type="match status" value="1"/>
</dbReference>
<feature type="domain" description="SLH" evidence="7">
    <location>
        <begin position="1307"/>
        <end position="1370"/>
    </location>
</feature>
<sequence length="1371" mass="147025">MSSNRVVVFLALSLVAVVLIIWPSGVSPDSGEAEKTGGVVDETLELYSIQMGRPLTSSERDELAEKVDWMGRLEGNAILVRTEPENINRLKELPYVKEINTYQPQEKITGELKNNGDREAAGGTHPPAGEQIELMVTLVKGEDKLDIVKLVEQSGGAVIDGAATPDVYLRIKLPVTNLEQLTASPRVLYVEEYHQPEFLNDRAGDITGAAPLAVPDFITPGGLTGKNLIIGLADSGLDTGKMGNLHPDLSNDPGKQPRVLMINSLAGTGVPADKIGHGTHMAGTIAGSGAASGGKYAGIAPEASIYFQGIVDANGNISPPLDLQRLFMPAYEAGVRIHVNGWGRKNNRYTSTSAQIDRFVRGQVDFLPIFGAGNFGPDVGTLTTEANSKNALVVGASRSPRPAFDNDKGNTFQVAGFSSSGPAGDGRIKPELVAPGTSIISACSSLVESNWPGQTHYTRMQGTSMATAVTGGSAALLAEYLQRHTTGIEKPSAALFKAVLINGARSLEGDLYKTGFGLLDMTGTILALEQDLFYLVDEQKGVAEGETLAWEFEVTDSKAPFKVTLAWTDPPASPAAKTALVNNLDLVVTGPGGKKYLGNDRDGRGLQDNINNVEQVVIEKPAPGKYKIEVYGTSVDTNASAVLNMVKQDFALVYGQPPVQSTVTGVAQDKLTLADGTTVDRPENLKTILNGEIVSGVVLPGADLYLAGPSVNPAALAVSRNLQVPGIKVLTSEEGTLLVRINRQYREGGYYIDEHPKNTIELNGMKLSGATGIPPGAGIEASVNPTSQRLWRVQATSHEQEGIIKSLDLDNRELELLNNDKLKIDPNLAIMLNDTIVEGDPEALPFGAPVSSDVENIVPGMPVRLIMDQDQTVYYMALDRHIVVGGIAAVDVNGGKITLTSGGEYQVLPGVKMLRNNRESSMQALRPGDLVMGTVNPGTNQLLGLTVYTTWVYGKVFFAGQNTLYITDNNQVNREYKFTPKTQVYRWGLASDTSLLAPGQWVRLIIDTGTNTLFRVDIAETGFQGQEVIESWDRQNSRLSTTSGKEYIISSKTSVTKNGYPVHAGDLRSGEEVALVSLRGQNNKQILVSAAASSYVENSNLSLSVDSTIPFEEFTIIKGKTPATKLTAWYADGRSEPVQLTGGEFYYPVYYPHGGGVQLVAVDEASGAVTGISVKLPNNQGKVFEDLDGHWAETDVLSLVSRGLIAGYAGDTFRPGQPISRAEFTVMLARLLGGQNNTVPRQGFKDDDDIPSWARSSVYLASSRGLITGYEDDTFRPRALLTRAEAAVMFIRLAQALNMGWDETKPAPQYNDAVSIPDWALSSVDSAGRAGLLTGRPGNKFEPQANITRAETAAVMNRLLKLLNRPAAQAQ</sequence>
<name>A0A5S4ZUV2_9FIRM</name>
<dbReference type="PROSITE" id="PS51272">
    <property type="entry name" value="SLH"/>
    <property type="match status" value="3"/>
</dbReference>
<evidence type="ECO:0000313" key="9">
    <source>
        <dbReference type="Proteomes" id="UP000323166"/>
    </source>
</evidence>
<protein>
    <submittedName>
        <fullName evidence="8">Subtilisin family serine protease</fullName>
    </submittedName>
</protein>
<gene>
    <name evidence="8" type="ORF">LX24_01043</name>
</gene>
<dbReference type="PANTHER" id="PTHR43399:SF5">
    <property type="entry name" value="PEPTIDASE S8 FAMILY WITH PROTEASE-ASSOCIATED DOMAIN"/>
    <property type="match status" value="1"/>
</dbReference>
<dbReference type="SUPFAM" id="SSF52743">
    <property type="entry name" value="Subtilisin-like"/>
    <property type="match status" value="1"/>
</dbReference>
<dbReference type="PRINTS" id="PR00723">
    <property type="entry name" value="SUBTILISIN"/>
</dbReference>
<keyword evidence="3 5" id="KW-0378">Hydrolase</keyword>
<evidence type="ECO:0000256" key="5">
    <source>
        <dbReference type="PROSITE-ProRule" id="PRU01240"/>
    </source>
</evidence>
<keyword evidence="2" id="KW-0677">Repeat</keyword>
<dbReference type="CDD" id="cd04842">
    <property type="entry name" value="Peptidases_S8_Kp43_protease"/>
    <property type="match status" value="1"/>
</dbReference>
<feature type="active site" description="Charge relay system" evidence="5">
    <location>
        <position position="464"/>
    </location>
</feature>
<evidence type="ECO:0000256" key="3">
    <source>
        <dbReference type="ARBA" id="ARBA00022801"/>
    </source>
</evidence>
<comment type="caution">
    <text evidence="8">The sequence shown here is derived from an EMBL/GenBank/DDBJ whole genome shotgun (WGS) entry which is preliminary data.</text>
</comment>
<dbReference type="InterPro" id="IPR000209">
    <property type="entry name" value="Peptidase_S8/S53_dom"/>
</dbReference>
<comment type="similarity">
    <text evidence="5">Belongs to the peptidase S8 family.</text>
</comment>
<feature type="active site" description="Charge relay system" evidence="5">
    <location>
        <position position="234"/>
    </location>
</feature>
<evidence type="ECO:0000313" key="8">
    <source>
        <dbReference type="EMBL" id="TYO96574.1"/>
    </source>
</evidence>
<keyword evidence="9" id="KW-1185">Reference proteome</keyword>
<dbReference type="Pfam" id="PF00395">
    <property type="entry name" value="SLH"/>
    <property type="match status" value="3"/>
</dbReference>
<dbReference type="InterPro" id="IPR036852">
    <property type="entry name" value="Peptidase_S8/S53_dom_sf"/>
</dbReference>
<dbReference type="InterPro" id="IPR034058">
    <property type="entry name" value="TagA/B/C/D_pept_dom"/>
</dbReference>
<dbReference type="GO" id="GO:0004252">
    <property type="term" value="F:serine-type endopeptidase activity"/>
    <property type="evidence" value="ECO:0007669"/>
    <property type="project" value="UniProtKB-UniRule"/>
</dbReference>
<keyword evidence="4 5" id="KW-0720">Serine protease</keyword>
<feature type="domain" description="SLH" evidence="7">
    <location>
        <begin position="1241"/>
        <end position="1304"/>
    </location>
</feature>
<dbReference type="InterPro" id="IPR001119">
    <property type="entry name" value="SLH_dom"/>
</dbReference>
<dbReference type="PANTHER" id="PTHR43399">
    <property type="entry name" value="SUBTILISIN-RELATED"/>
    <property type="match status" value="1"/>
</dbReference>
<dbReference type="Gene3D" id="3.40.50.200">
    <property type="entry name" value="Peptidase S8/S53 domain"/>
    <property type="match status" value="1"/>
</dbReference>
<dbReference type="InterPro" id="IPR015500">
    <property type="entry name" value="Peptidase_S8_subtilisin-rel"/>
</dbReference>
<evidence type="ECO:0000256" key="6">
    <source>
        <dbReference type="SAM" id="MobiDB-lite"/>
    </source>
</evidence>
<feature type="active site" description="Charge relay system" evidence="5">
    <location>
        <position position="277"/>
    </location>
</feature>
<dbReference type="InterPro" id="IPR051048">
    <property type="entry name" value="Peptidase_S8/S53_subtilisin"/>
</dbReference>